<keyword evidence="2 6" id="KW-1003">Cell membrane</keyword>
<feature type="transmembrane region" description="Helical" evidence="6">
    <location>
        <begin position="32"/>
        <end position="52"/>
    </location>
</feature>
<dbReference type="NCBIfam" id="NF003194">
    <property type="entry name" value="PRK04164.1-5"/>
    <property type="match status" value="1"/>
</dbReference>
<dbReference type="PANTHER" id="PTHR40060">
    <property type="entry name" value="UPF0316 PROTEIN YEBE"/>
    <property type="match status" value="1"/>
</dbReference>
<evidence type="ECO:0000256" key="2">
    <source>
        <dbReference type="ARBA" id="ARBA00022475"/>
    </source>
</evidence>
<evidence type="ECO:0000259" key="7">
    <source>
        <dbReference type="Pfam" id="PF10035"/>
    </source>
</evidence>
<dbReference type="RefSeq" id="WP_028391336.1">
    <property type="nucleotide sequence ID" value="NZ_JACJHX010000006.1"/>
</dbReference>
<evidence type="ECO:0000256" key="6">
    <source>
        <dbReference type="HAMAP-Rule" id="MF_01515"/>
    </source>
</evidence>
<keyword evidence="10" id="KW-1185">Reference proteome</keyword>
<evidence type="ECO:0000313" key="10">
    <source>
        <dbReference type="Proteomes" id="UP000626697"/>
    </source>
</evidence>
<dbReference type="CDD" id="cd16381">
    <property type="entry name" value="YitT_C_like_1"/>
    <property type="match status" value="1"/>
</dbReference>
<dbReference type="Pfam" id="PF10035">
    <property type="entry name" value="DUF2179"/>
    <property type="match status" value="1"/>
</dbReference>
<gene>
    <name evidence="9" type="ORF">HNP81_002326</name>
</gene>
<keyword evidence="5 6" id="KW-0472">Membrane</keyword>
<dbReference type="InterPro" id="IPR019264">
    <property type="entry name" value="DUF2179"/>
</dbReference>
<dbReference type="PANTHER" id="PTHR40060:SF1">
    <property type="entry name" value="UPF0316 PROTEIN YEBE"/>
    <property type="match status" value="1"/>
</dbReference>
<feature type="transmembrane region" description="Helical" evidence="6">
    <location>
        <begin position="6"/>
        <end position="25"/>
    </location>
</feature>
<dbReference type="EMBL" id="JACJHX010000006">
    <property type="protein sequence ID" value="MBA9027036.1"/>
    <property type="molecule type" value="Genomic_DNA"/>
</dbReference>
<comment type="similarity">
    <text evidence="6">Belongs to the UPF0316 family.</text>
</comment>
<dbReference type="Pfam" id="PF18955">
    <property type="entry name" value="DUF5698"/>
    <property type="match status" value="1"/>
</dbReference>
<sequence length="174" mass="19639">MKEILLILLLQLAYVPLLTLRTIFLVKGVTSLASVIGIVEMLIYVFGLSLVFSGDQNLIAMIVYAVGFGIGIILGTKIERKLAIGYINVIANTQQKNSELIETLRTLGFGVTLYIGEGRDGNRYRMDILTKRNRENELYATIEKFEPKAFIVSYEPTKFKGGFMLARMKMNKKY</sequence>
<comment type="caution">
    <text evidence="9">The sequence shown here is derived from an EMBL/GenBank/DDBJ whole genome shotgun (WGS) entry which is preliminary data.</text>
</comment>
<keyword evidence="4 6" id="KW-1133">Transmembrane helix</keyword>
<reference evidence="9 10" key="1">
    <citation type="submission" date="2020-08" db="EMBL/GenBank/DDBJ databases">
        <title>Genomic Encyclopedia of Type Strains, Phase IV (KMG-IV): sequencing the most valuable type-strain genomes for metagenomic binning, comparative biology and taxonomic classification.</title>
        <authorList>
            <person name="Goeker M."/>
        </authorList>
    </citation>
    <scope>NUCLEOTIDE SEQUENCE [LARGE SCALE GENOMIC DNA]</scope>
    <source>
        <strain evidence="9 10">DSM 105481</strain>
    </source>
</reference>
<proteinExistence type="inferred from homology"/>
<feature type="transmembrane region" description="Helical" evidence="6">
    <location>
        <begin position="58"/>
        <end position="76"/>
    </location>
</feature>
<evidence type="ECO:0000313" key="9">
    <source>
        <dbReference type="EMBL" id="MBA9027036.1"/>
    </source>
</evidence>
<feature type="domain" description="DUF5698" evidence="8">
    <location>
        <begin position="19"/>
        <end position="76"/>
    </location>
</feature>
<keyword evidence="3 6" id="KW-0812">Transmembrane</keyword>
<name>A0ABR6CQQ3_9BACI</name>
<dbReference type="InterPro" id="IPR044035">
    <property type="entry name" value="DUF5698"/>
</dbReference>
<protein>
    <recommendedName>
        <fullName evidence="6">UPF0316 protein HNP81_002326</fullName>
    </recommendedName>
</protein>
<dbReference type="Proteomes" id="UP000626697">
    <property type="component" value="Unassembled WGS sequence"/>
</dbReference>
<comment type="subcellular location">
    <subcellularLocation>
        <location evidence="1 6">Cell membrane</location>
        <topology evidence="1 6">Multi-pass membrane protein</topology>
    </subcellularLocation>
</comment>
<evidence type="ECO:0000256" key="1">
    <source>
        <dbReference type="ARBA" id="ARBA00004651"/>
    </source>
</evidence>
<dbReference type="InterPro" id="IPR022930">
    <property type="entry name" value="UPF0316"/>
</dbReference>
<evidence type="ECO:0000256" key="3">
    <source>
        <dbReference type="ARBA" id="ARBA00022692"/>
    </source>
</evidence>
<organism evidence="9 10">
    <name type="scientific">Peribacillus huizhouensis</name>
    <dbReference type="NCBI Taxonomy" id="1501239"/>
    <lineage>
        <taxon>Bacteria</taxon>
        <taxon>Bacillati</taxon>
        <taxon>Bacillota</taxon>
        <taxon>Bacilli</taxon>
        <taxon>Bacillales</taxon>
        <taxon>Bacillaceae</taxon>
        <taxon>Peribacillus</taxon>
    </lineage>
</organism>
<evidence type="ECO:0000256" key="4">
    <source>
        <dbReference type="ARBA" id="ARBA00022989"/>
    </source>
</evidence>
<accession>A0ABR6CQQ3</accession>
<evidence type="ECO:0000259" key="8">
    <source>
        <dbReference type="Pfam" id="PF18955"/>
    </source>
</evidence>
<dbReference type="HAMAP" id="MF_01515">
    <property type="entry name" value="UPF0316"/>
    <property type="match status" value="1"/>
</dbReference>
<feature type="domain" description="DUF2179" evidence="7">
    <location>
        <begin position="109"/>
        <end position="161"/>
    </location>
</feature>
<evidence type="ECO:0000256" key="5">
    <source>
        <dbReference type="ARBA" id="ARBA00023136"/>
    </source>
</evidence>